<dbReference type="Proteomes" id="UP000003163">
    <property type="component" value="Unassembled WGS sequence"/>
</dbReference>
<evidence type="ECO:0000313" key="2">
    <source>
        <dbReference type="Proteomes" id="UP000003163"/>
    </source>
</evidence>
<accession>J9D7E4</accession>
<sequence length="277" mass="32629">MLIKSFMEDNLNSDKKLYKYTSITGFFRSKFNNEIFYNSKEIVDFAYKHFFIGKLKILIDKHLKLLFDLSNSIDITKSNYTDFFLSNIQSTNFKICTYLTLIKTKTVLKNIKDAVMVQYNFQKSVLKSLFNNTNILKYDNDQKVFFKATIQTYSKDYELHKNKYIPIQSKETESSKIKFKSYIANEIKTDSLAMMIFSTKLKSNMLKNTSKLGQNKYKKVDMSATMTQETPISNPEISSNPDFEKNKSKASECEFFYLIIYSRMQLNYKYDEKNDLA</sequence>
<dbReference type="HOGENOM" id="CLU_1004822_0_0_1"/>
<organism evidence="1 2">
    <name type="scientific">Edhazardia aedis (strain USNM 41457)</name>
    <name type="common">Microsporidian parasite</name>
    <dbReference type="NCBI Taxonomy" id="1003232"/>
    <lineage>
        <taxon>Eukaryota</taxon>
        <taxon>Fungi</taxon>
        <taxon>Fungi incertae sedis</taxon>
        <taxon>Microsporidia</taxon>
        <taxon>Edhazardia</taxon>
    </lineage>
</organism>
<proteinExistence type="predicted"/>
<comment type="caution">
    <text evidence="1">The sequence shown here is derived from an EMBL/GenBank/DDBJ whole genome shotgun (WGS) entry which is preliminary data.</text>
</comment>
<dbReference type="EMBL" id="AFBI03000037">
    <property type="protein sequence ID" value="EJW03444.1"/>
    <property type="molecule type" value="Genomic_DNA"/>
</dbReference>
<dbReference type="AlphaFoldDB" id="J9D7E4"/>
<evidence type="ECO:0000313" key="1">
    <source>
        <dbReference type="EMBL" id="EJW03444.1"/>
    </source>
</evidence>
<protein>
    <submittedName>
        <fullName evidence="1">Uncharacterized protein</fullName>
    </submittedName>
</protein>
<gene>
    <name evidence="1" type="ORF">EDEG_02209</name>
</gene>
<reference evidence="1 2" key="1">
    <citation type="submission" date="2011-08" db="EMBL/GenBank/DDBJ databases">
        <authorList>
            <person name="Liu Z.J."/>
            <person name="Shi F.L."/>
            <person name="Lu J.Q."/>
            <person name="Li M."/>
            <person name="Wang Z.L."/>
        </authorList>
    </citation>
    <scope>NUCLEOTIDE SEQUENCE [LARGE SCALE GENOMIC DNA]</scope>
    <source>
        <strain evidence="1 2">USNM 41457</strain>
    </source>
</reference>
<reference evidence="2" key="2">
    <citation type="submission" date="2015-07" db="EMBL/GenBank/DDBJ databases">
        <title>Contrasting host-pathogen interactions and genome evolution in two generalist and specialist microsporidian pathogens of mosquitoes.</title>
        <authorList>
            <consortium name="The Broad Institute Genomics Platform"/>
            <consortium name="The Broad Institute Genome Sequencing Center for Infectious Disease"/>
            <person name="Cuomo C.A."/>
            <person name="Sanscrainte N.D."/>
            <person name="Goldberg J.M."/>
            <person name="Heiman D."/>
            <person name="Young S."/>
            <person name="Zeng Q."/>
            <person name="Becnel J.J."/>
            <person name="Birren B.W."/>
        </authorList>
    </citation>
    <scope>NUCLEOTIDE SEQUENCE [LARGE SCALE GENOMIC DNA]</scope>
    <source>
        <strain evidence="2">USNM 41457</strain>
    </source>
</reference>
<dbReference type="InParanoid" id="J9D7E4"/>
<name>J9D7E4_EDHAE</name>
<keyword evidence="2" id="KW-1185">Reference proteome</keyword>
<dbReference type="VEuPathDB" id="MicrosporidiaDB:EDEG_02209"/>